<evidence type="ECO:0000313" key="2">
    <source>
        <dbReference type="Proteomes" id="UP000031805"/>
    </source>
</evidence>
<keyword evidence="2" id="KW-1185">Reference proteome</keyword>
<dbReference type="EMBL" id="KP202158">
    <property type="protein sequence ID" value="AJD81945.1"/>
    <property type="molecule type" value="Genomic_DNA"/>
</dbReference>
<dbReference type="Proteomes" id="UP000031805">
    <property type="component" value="Segment"/>
</dbReference>
<evidence type="ECO:0000313" key="1">
    <source>
        <dbReference type="EMBL" id="AJD81945.1"/>
    </source>
</evidence>
<protein>
    <submittedName>
        <fullName evidence="1">Uncharacterized protein</fullName>
    </submittedName>
</protein>
<reference evidence="1 2" key="1">
    <citation type="submission" date="2014-11" db="EMBL/GenBank/DDBJ databases">
        <title>Complete genome sequence of vB_YenM_TG1, a broad host range bacteriophage which infects Yersinia enterocolitica.</title>
        <authorList>
            <person name="Leon-Velarde C.G."/>
            <person name="Kropinski A.M."/>
            <person name="Chen S."/>
            <person name="Griffiths M.W."/>
            <person name="Odumeru J.A."/>
        </authorList>
    </citation>
    <scope>NUCLEOTIDE SEQUENCE [LARGE SCALE GENOMIC DNA]</scope>
</reference>
<gene>
    <name evidence="1" type="ORF">YenMTG1_135</name>
</gene>
<dbReference type="KEGG" id="vg:26627459"/>
<dbReference type="RefSeq" id="YP_009200396.1">
    <property type="nucleotide sequence ID" value="NC_028820.1"/>
</dbReference>
<proteinExistence type="predicted"/>
<organism evidence="1 2">
    <name type="scientific">Yersinia phage vB_YenM_TG1</name>
    <dbReference type="NCBI Taxonomy" id="1589265"/>
    <lineage>
        <taxon>Viruses</taxon>
        <taxon>Duplodnaviria</taxon>
        <taxon>Heunggongvirae</taxon>
        <taxon>Uroviricota</taxon>
        <taxon>Caudoviricetes</taxon>
        <taxon>Pantevenvirales</taxon>
        <taxon>Straboviridae</taxon>
        <taxon>Tevenvirinae</taxon>
        <taxon>Tegunavirus</taxon>
        <taxon>Tegunavirus yenmtg1</taxon>
    </lineage>
</organism>
<dbReference type="GeneID" id="26627459"/>
<name>A0A0B5A2S2_9CAUD</name>
<sequence>MDFGQKIKAGYVIRTTTWENDANHYKTLYNYGFTREEAAQWIVILQWYSHAQSDLANKEFDIDIFLERLFEYTEKGLLTKEFVKTQFGIEILGNTIEECFSSFLPKILGEFEDTIMDTIVKFLDRAVDYDYNFCRVIDIIKVLYIKEDIIIPEIPILQEFNGDYWASKEQWVLNNEPISKDKA</sequence>
<accession>A0A0B5A2S2</accession>